<dbReference type="GO" id="GO:0005685">
    <property type="term" value="C:U1 snRNP"/>
    <property type="evidence" value="ECO:0007669"/>
    <property type="project" value="TreeGrafter"/>
</dbReference>
<comment type="caution">
    <text evidence="13">The sequence shown here is derived from an EMBL/GenBank/DDBJ whole genome shotgun (WGS) entry which is preliminary data.</text>
</comment>
<organism evidence="13 14">
    <name type="scientific">Rhizodiscina lignyota</name>
    <dbReference type="NCBI Taxonomy" id="1504668"/>
    <lineage>
        <taxon>Eukaryota</taxon>
        <taxon>Fungi</taxon>
        <taxon>Dikarya</taxon>
        <taxon>Ascomycota</taxon>
        <taxon>Pezizomycotina</taxon>
        <taxon>Dothideomycetes</taxon>
        <taxon>Pleosporomycetidae</taxon>
        <taxon>Aulographales</taxon>
        <taxon>Rhizodiscinaceae</taxon>
        <taxon>Rhizodiscina</taxon>
    </lineage>
</organism>
<dbReference type="GO" id="GO:0003723">
    <property type="term" value="F:RNA binding"/>
    <property type="evidence" value="ECO:0007669"/>
    <property type="project" value="UniProtKB-KW"/>
</dbReference>
<feature type="compositionally biased region" description="Gly residues" evidence="11">
    <location>
        <begin position="173"/>
        <end position="193"/>
    </location>
</feature>
<feature type="domain" description="Sm" evidence="12">
    <location>
        <begin position="3"/>
        <end position="96"/>
    </location>
</feature>
<dbReference type="InterPro" id="IPR001163">
    <property type="entry name" value="Sm_dom_euk/arc"/>
</dbReference>
<dbReference type="InterPro" id="IPR050914">
    <property type="entry name" value="snRNP_SmB/NAA38-like"/>
</dbReference>
<keyword evidence="8" id="KW-0539">Nucleus</keyword>
<feature type="region of interest" description="Disordered" evidence="11">
    <location>
        <begin position="87"/>
        <end position="124"/>
    </location>
</feature>
<evidence type="ECO:0000256" key="2">
    <source>
        <dbReference type="ARBA" id="ARBA00004496"/>
    </source>
</evidence>
<evidence type="ECO:0000313" key="14">
    <source>
        <dbReference type="Proteomes" id="UP000799772"/>
    </source>
</evidence>
<dbReference type="SUPFAM" id="SSF50182">
    <property type="entry name" value="Sm-like ribonucleoproteins"/>
    <property type="match status" value="1"/>
</dbReference>
<dbReference type="AlphaFoldDB" id="A0A9P4M4B4"/>
<dbReference type="Gene3D" id="2.30.30.100">
    <property type="match status" value="1"/>
</dbReference>
<gene>
    <name evidence="13" type="ORF">NA57DRAFT_80540</name>
</gene>
<keyword evidence="7" id="KW-0508">mRNA splicing</keyword>
<evidence type="ECO:0000256" key="10">
    <source>
        <dbReference type="ARBA" id="ARBA00041355"/>
    </source>
</evidence>
<dbReference type="InterPro" id="IPR010920">
    <property type="entry name" value="LSM_dom_sf"/>
</dbReference>
<evidence type="ECO:0000256" key="1">
    <source>
        <dbReference type="ARBA" id="ARBA00004123"/>
    </source>
</evidence>
<keyword evidence="6" id="KW-0694">RNA-binding</keyword>
<evidence type="ECO:0000256" key="6">
    <source>
        <dbReference type="ARBA" id="ARBA00022884"/>
    </source>
</evidence>
<evidence type="ECO:0000256" key="5">
    <source>
        <dbReference type="ARBA" id="ARBA00022664"/>
    </source>
</evidence>
<dbReference type="PROSITE" id="PS52002">
    <property type="entry name" value="SM"/>
    <property type="match status" value="1"/>
</dbReference>
<evidence type="ECO:0000256" key="9">
    <source>
        <dbReference type="ARBA" id="ARBA00023274"/>
    </source>
</evidence>
<name>A0A9P4M4B4_9PEZI</name>
<feature type="compositionally biased region" description="Low complexity" evidence="11">
    <location>
        <begin position="109"/>
        <end position="123"/>
    </location>
</feature>
<evidence type="ECO:0000256" key="11">
    <source>
        <dbReference type="SAM" id="MobiDB-lite"/>
    </source>
</evidence>
<comment type="similarity">
    <text evidence="3">Belongs to the snRNP SmB/SmN family.</text>
</comment>
<dbReference type="GO" id="GO:0070990">
    <property type="term" value="F:snRNP binding"/>
    <property type="evidence" value="ECO:0007669"/>
    <property type="project" value="TreeGrafter"/>
</dbReference>
<keyword evidence="14" id="KW-1185">Reference proteome</keyword>
<dbReference type="SMART" id="SM00651">
    <property type="entry name" value="Sm"/>
    <property type="match status" value="1"/>
</dbReference>
<keyword evidence="4" id="KW-0963">Cytoplasm</keyword>
<dbReference type="GO" id="GO:0005682">
    <property type="term" value="C:U5 snRNP"/>
    <property type="evidence" value="ECO:0007669"/>
    <property type="project" value="TreeGrafter"/>
</dbReference>
<dbReference type="GO" id="GO:0005737">
    <property type="term" value="C:cytoplasm"/>
    <property type="evidence" value="ECO:0007669"/>
    <property type="project" value="UniProtKB-SubCell"/>
</dbReference>
<evidence type="ECO:0000256" key="7">
    <source>
        <dbReference type="ARBA" id="ARBA00023187"/>
    </source>
</evidence>
<dbReference type="GO" id="GO:0071013">
    <property type="term" value="C:catalytic step 2 spliceosome"/>
    <property type="evidence" value="ECO:0007669"/>
    <property type="project" value="TreeGrafter"/>
</dbReference>
<dbReference type="Pfam" id="PF01423">
    <property type="entry name" value="LSM"/>
    <property type="match status" value="1"/>
</dbReference>
<feature type="region of interest" description="Disordered" evidence="11">
    <location>
        <begin position="149"/>
        <end position="217"/>
    </location>
</feature>
<dbReference type="OrthoDB" id="2020720at2759"/>
<protein>
    <recommendedName>
        <fullName evidence="10">Sm protein B</fullName>
    </recommendedName>
</protein>
<evidence type="ECO:0000259" key="12">
    <source>
        <dbReference type="PROSITE" id="PS52002"/>
    </source>
</evidence>
<keyword evidence="5" id="KW-0507">mRNA processing</keyword>
<dbReference type="GO" id="GO:0005686">
    <property type="term" value="C:U2 snRNP"/>
    <property type="evidence" value="ECO:0007669"/>
    <property type="project" value="TreeGrafter"/>
</dbReference>
<accession>A0A9P4M4B4</accession>
<evidence type="ECO:0000313" key="13">
    <source>
        <dbReference type="EMBL" id="KAF2094122.1"/>
    </source>
</evidence>
<dbReference type="PANTHER" id="PTHR10701:SF0">
    <property type="entry name" value="SMALL NUCLEAR RIBONUCLEOPROTEIN-ASSOCIATED PROTEIN B"/>
    <property type="match status" value="1"/>
</dbReference>
<proteinExistence type="inferred from homology"/>
<reference evidence="13" key="1">
    <citation type="journal article" date="2020" name="Stud. Mycol.">
        <title>101 Dothideomycetes genomes: a test case for predicting lifestyles and emergence of pathogens.</title>
        <authorList>
            <person name="Haridas S."/>
            <person name="Albert R."/>
            <person name="Binder M."/>
            <person name="Bloem J."/>
            <person name="Labutti K."/>
            <person name="Salamov A."/>
            <person name="Andreopoulos B."/>
            <person name="Baker S."/>
            <person name="Barry K."/>
            <person name="Bills G."/>
            <person name="Bluhm B."/>
            <person name="Cannon C."/>
            <person name="Castanera R."/>
            <person name="Culley D."/>
            <person name="Daum C."/>
            <person name="Ezra D."/>
            <person name="Gonzalez J."/>
            <person name="Henrissat B."/>
            <person name="Kuo A."/>
            <person name="Liang C."/>
            <person name="Lipzen A."/>
            <person name="Lutzoni F."/>
            <person name="Magnuson J."/>
            <person name="Mondo S."/>
            <person name="Nolan M."/>
            <person name="Ohm R."/>
            <person name="Pangilinan J."/>
            <person name="Park H.-J."/>
            <person name="Ramirez L."/>
            <person name="Alfaro M."/>
            <person name="Sun H."/>
            <person name="Tritt A."/>
            <person name="Yoshinaga Y."/>
            <person name="Zwiers L.-H."/>
            <person name="Turgeon B."/>
            <person name="Goodwin S."/>
            <person name="Spatafora J."/>
            <person name="Crous P."/>
            <person name="Grigoriev I."/>
        </authorList>
    </citation>
    <scope>NUCLEOTIDE SEQUENCE</scope>
    <source>
        <strain evidence="13">CBS 133067</strain>
    </source>
</reference>
<dbReference type="GO" id="GO:0005687">
    <property type="term" value="C:U4 snRNP"/>
    <property type="evidence" value="ECO:0007669"/>
    <property type="project" value="TreeGrafter"/>
</dbReference>
<feature type="compositionally biased region" description="Pro residues" evidence="11">
    <location>
        <begin position="149"/>
        <end position="172"/>
    </location>
</feature>
<evidence type="ECO:0000256" key="4">
    <source>
        <dbReference type="ARBA" id="ARBA00022490"/>
    </source>
</evidence>
<sequence length="217" mass="21839">MANKQGKMGNYLNWRMRATLRDGRQLTGQMLAFDKHMNIVLADTDEYRTVRTRNDRKKNPPPGDDGPTVEKEEKRTLGLAIVRGSNITTLSADGPPPADSATRLATSVPGGTPAAATLTTGPGISRPAGRGLPIGLAGPVAGVGGPVPGFPPGGFPPGGPPPGFPTRGPPPGAGGQGFPPGPHGFAGGHGGFQGPPPGGFPPGQGGRGFPPPGFGGR</sequence>
<dbReference type="PANTHER" id="PTHR10701">
    <property type="entry name" value="SMALL NUCLEAR RIBONUCLEOPROTEIN-ASSOCIATED PROTEIN B AND N"/>
    <property type="match status" value="1"/>
</dbReference>
<dbReference type="GO" id="GO:0071004">
    <property type="term" value="C:U2-type prespliceosome"/>
    <property type="evidence" value="ECO:0007669"/>
    <property type="project" value="TreeGrafter"/>
</dbReference>
<dbReference type="GO" id="GO:0046540">
    <property type="term" value="C:U4/U6 x U5 tri-snRNP complex"/>
    <property type="evidence" value="ECO:0007669"/>
    <property type="project" value="TreeGrafter"/>
</dbReference>
<dbReference type="CDD" id="cd01717">
    <property type="entry name" value="Sm_B"/>
    <property type="match status" value="1"/>
</dbReference>
<dbReference type="GO" id="GO:0000398">
    <property type="term" value="P:mRNA splicing, via spliceosome"/>
    <property type="evidence" value="ECO:0007669"/>
    <property type="project" value="TreeGrafter"/>
</dbReference>
<dbReference type="Proteomes" id="UP000799772">
    <property type="component" value="Unassembled WGS sequence"/>
</dbReference>
<dbReference type="InterPro" id="IPR047575">
    <property type="entry name" value="Sm"/>
</dbReference>
<evidence type="ECO:0000256" key="8">
    <source>
        <dbReference type="ARBA" id="ARBA00023242"/>
    </source>
</evidence>
<feature type="region of interest" description="Disordered" evidence="11">
    <location>
        <begin position="50"/>
        <end position="71"/>
    </location>
</feature>
<keyword evidence="9 13" id="KW-0687">Ribonucleoprotein</keyword>
<dbReference type="EMBL" id="ML978135">
    <property type="protein sequence ID" value="KAF2094122.1"/>
    <property type="molecule type" value="Genomic_DNA"/>
</dbReference>
<comment type="subcellular location">
    <subcellularLocation>
        <location evidence="2">Cytoplasm</location>
    </subcellularLocation>
    <subcellularLocation>
        <location evidence="1">Nucleus</location>
    </subcellularLocation>
</comment>
<evidence type="ECO:0000256" key="3">
    <source>
        <dbReference type="ARBA" id="ARBA00009123"/>
    </source>
</evidence>